<comment type="caution">
    <text evidence="1">The sequence shown here is derived from an EMBL/GenBank/DDBJ whole genome shotgun (WGS) entry which is preliminary data.</text>
</comment>
<accession>A0ACB6RAN3</accession>
<evidence type="ECO:0000313" key="2">
    <source>
        <dbReference type="Proteomes" id="UP000799755"/>
    </source>
</evidence>
<gene>
    <name evidence="1" type="ORF">BDR25DRAFT_193907</name>
</gene>
<sequence length="87" mass="9607">VPEAFANPDCRDQTHQSSQTSIVTAVPHACPYHTQVLTLGPNGYKKDLSPMDRFLAEGPAEQSALFIRSDTGELSTNKRCTCRNKTR</sequence>
<organism evidence="1 2">
    <name type="scientific">Lindgomyces ingoldianus</name>
    <dbReference type="NCBI Taxonomy" id="673940"/>
    <lineage>
        <taxon>Eukaryota</taxon>
        <taxon>Fungi</taxon>
        <taxon>Dikarya</taxon>
        <taxon>Ascomycota</taxon>
        <taxon>Pezizomycotina</taxon>
        <taxon>Dothideomycetes</taxon>
        <taxon>Pleosporomycetidae</taxon>
        <taxon>Pleosporales</taxon>
        <taxon>Lindgomycetaceae</taxon>
        <taxon>Lindgomyces</taxon>
    </lineage>
</organism>
<name>A0ACB6RAN3_9PLEO</name>
<protein>
    <submittedName>
        <fullName evidence="1">Uncharacterized protein</fullName>
    </submittedName>
</protein>
<evidence type="ECO:0000313" key="1">
    <source>
        <dbReference type="EMBL" id="KAF2475823.1"/>
    </source>
</evidence>
<reference evidence="1" key="1">
    <citation type="journal article" date="2020" name="Stud. Mycol.">
        <title>101 Dothideomycetes genomes: a test case for predicting lifestyles and emergence of pathogens.</title>
        <authorList>
            <person name="Haridas S."/>
            <person name="Albert R."/>
            <person name="Binder M."/>
            <person name="Bloem J."/>
            <person name="Labutti K."/>
            <person name="Salamov A."/>
            <person name="Andreopoulos B."/>
            <person name="Baker S."/>
            <person name="Barry K."/>
            <person name="Bills G."/>
            <person name="Bluhm B."/>
            <person name="Cannon C."/>
            <person name="Castanera R."/>
            <person name="Culley D."/>
            <person name="Daum C."/>
            <person name="Ezra D."/>
            <person name="Gonzalez J."/>
            <person name="Henrissat B."/>
            <person name="Kuo A."/>
            <person name="Liang C."/>
            <person name="Lipzen A."/>
            <person name="Lutzoni F."/>
            <person name="Magnuson J."/>
            <person name="Mondo S."/>
            <person name="Nolan M."/>
            <person name="Ohm R."/>
            <person name="Pangilinan J."/>
            <person name="Park H.-J."/>
            <person name="Ramirez L."/>
            <person name="Alfaro M."/>
            <person name="Sun H."/>
            <person name="Tritt A."/>
            <person name="Yoshinaga Y."/>
            <person name="Zwiers L.-H."/>
            <person name="Turgeon B."/>
            <person name="Goodwin S."/>
            <person name="Spatafora J."/>
            <person name="Crous P."/>
            <person name="Grigoriev I."/>
        </authorList>
    </citation>
    <scope>NUCLEOTIDE SEQUENCE</scope>
    <source>
        <strain evidence="1">ATCC 200398</strain>
    </source>
</reference>
<proteinExistence type="predicted"/>
<feature type="non-terminal residue" evidence="1">
    <location>
        <position position="87"/>
    </location>
</feature>
<dbReference type="Proteomes" id="UP000799755">
    <property type="component" value="Unassembled WGS sequence"/>
</dbReference>
<feature type="non-terminal residue" evidence="1">
    <location>
        <position position="1"/>
    </location>
</feature>
<dbReference type="EMBL" id="MU003495">
    <property type="protein sequence ID" value="KAF2475823.1"/>
    <property type="molecule type" value="Genomic_DNA"/>
</dbReference>
<keyword evidence="2" id="KW-1185">Reference proteome</keyword>